<comment type="caution">
    <text evidence="1">The sequence shown here is derived from an EMBL/GenBank/DDBJ whole genome shotgun (WGS) entry which is preliminary data.</text>
</comment>
<evidence type="ECO:0000313" key="1">
    <source>
        <dbReference type="EMBL" id="KAJ4463851.1"/>
    </source>
</evidence>
<accession>A0A9W8ZQS2</accession>
<feature type="non-terminal residue" evidence="1">
    <location>
        <position position="1"/>
    </location>
</feature>
<evidence type="ECO:0000313" key="2">
    <source>
        <dbReference type="Proteomes" id="UP001150238"/>
    </source>
</evidence>
<name>A0A9W8ZQS2_9AGAR</name>
<protein>
    <submittedName>
        <fullName evidence="1">Uncharacterized protein</fullName>
    </submittedName>
</protein>
<dbReference type="Proteomes" id="UP001150238">
    <property type="component" value="Unassembled WGS sequence"/>
</dbReference>
<reference evidence="1" key="2">
    <citation type="journal article" date="2023" name="Proc. Natl. Acad. Sci. U.S.A.">
        <title>A global phylogenomic analysis of the shiitake genus Lentinula.</title>
        <authorList>
            <person name="Sierra-Patev S."/>
            <person name="Min B."/>
            <person name="Naranjo-Ortiz M."/>
            <person name="Looney B."/>
            <person name="Konkel Z."/>
            <person name="Slot J.C."/>
            <person name="Sakamoto Y."/>
            <person name="Steenwyk J.L."/>
            <person name="Rokas A."/>
            <person name="Carro J."/>
            <person name="Camarero S."/>
            <person name="Ferreira P."/>
            <person name="Molpeceres G."/>
            <person name="Ruiz-Duenas F.J."/>
            <person name="Serrano A."/>
            <person name="Henrissat B."/>
            <person name="Drula E."/>
            <person name="Hughes K.W."/>
            <person name="Mata J.L."/>
            <person name="Ishikawa N.K."/>
            <person name="Vargas-Isla R."/>
            <person name="Ushijima S."/>
            <person name="Smith C.A."/>
            <person name="Donoghue J."/>
            <person name="Ahrendt S."/>
            <person name="Andreopoulos W."/>
            <person name="He G."/>
            <person name="LaButti K."/>
            <person name="Lipzen A."/>
            <person name="Ng V."/>
            <person name="Riley R."/>
            <person name="Sandor L."/>
            <person name="Barry K."/>
            <person name="Martinez A.T."/>
            <person name="Xiao Y."/>
            <person name="Gibbons J.G."/>
            <person name="Terashima K."/>
            <person name="Grigoriev I.V."/>
            <person name="Hibbett D."/>
        </authorList>
    </citation>
    <scope>NUCLEOTIDE SEQUENCE</scope>
    <source>
        <strain evidence="1">Sp2 HRB7682 ss15</strain>
    </source>
</reference>
<dbReference type="EMBL" id="JANVFS010000065">
    <property type="protein sequence ID" value="KAJ4463851.1"/>
    <property type="molecule type" value="Genomic_DNA"/>
</dbReference>
<dbReference type="AlphaFoldDB" id="A0A9W8ZQS2"/>
<organism evidence="1 2">
    <name type="scientific">Lentinula lateritia</name>
    <dbReference type="NCBI Taxonomy" id="40482"/>
    <lineage>
        <taxon>Eukaryota</taxon>
        <taxon>Fungi</taxon>
        <taxon>Dikarya</taxon>
        <taxon>Basidiomycota</taxon>
        <taxon>Agaricomycotina</taxon>
        <taxon>Agaricomycetes</taxon>
        <taxon>Agaricomycetidae</taxon>
        <taxon>Agaricales</taxon>
        <taxon>Marasmiineae</taxon>
        <taxon>Omphalotaceae</taxon>
        <taxon>Lentinula</taxon>
    </lineage>
</organism>
<sequence>KDISRYSAFTSLQMRTLNANTPEGQPRQKVNQLSHIIAEKWRGMTEEERVAATEDEIVALRERRENKELGMWHNADVSATHDSSMTVSRVKEELTRLAARTGDECILVVTRGSLSRFRPPETYCSSEKSESFLSTVMKTSGADLAMRMDVFMVLGVEGVARNHVQILTEMKSKVSALILQKLKQCAGKYEVKKMFYTNFEEHVTRPFGIVIKNWPLKEFKNPSSISTRADVSILWNAWETGTAHFYMMTREEHQAW</sequence>
<proteinExistence type="predicted"/>
<reference evidence="1" key="1">
    <citation type="submission" date="2022-08" db="EMBL/GenBank/DDBJ databases">
        <authorList>
            <consortium name="DOE Joint Genome Institute"/>
            <person name="Min B."/>
            <person name="Riley R."/>
            <person name="Sierra-Patev S."/>
            <person name="Naranjo-Ortiz M."/>
            <person name="Looney B."/>
            <person name="Konkel Z."/>
            <person name="Slot J.C."/>
            <person name="Sakamoto Y."/>
            <person name="Steenwyk J.L."/>
            <person name="Rokas A."/>
            <person name="Carro J."/>
            <person name="Camarero S."/>
            <person name="Ferreira P."/>
            <person name="Molpeceres G."/>
            <person name="Ruiz-Duenas F.J."/>
            <person name="Serrano A."/>
            <person name="Henrissat B."/>
            <person name="Drula E."/>
            <person name="Hughes K.W."/>
            <person name="Mata J.L."/>
            <person name="Ishikawa N.K."/>
            <person name="Vargas-Isla R."/>
            <person name="Ushijima S."/>
            <person name="Smith C.A."/>
            <person name="Ahrendt S."/>
            <person name="Andreopoulos W."/>
            <person name="He G."/>
            <person name="Labutti K."/>
            <person name="Lipzen A."/>
            <person name="Ng V."/>
            <person name="Sandor L."/>
            <person name="Barry K."/>
            <person name="Martinez A.T."/>
            <person name="Xiao Y."/>
            <person name="Gibbons J.G."/>
            <person name="Terashima K."/>
            <person name="Hibbett D.S."/>
            <person name="Grigoriev I.V."/>
        </authorList>
    </citation>
    <scope>NUCLEOTIDE SEQUENCE</scope>
    <source>
        <strain evidence="1">Sp2 HRB7682 ss15</strain>
    </source>
</reference>
<gene>
    <name evidence="1" type="ORF">C8J55DRAFT_403013</name>
</gene>
<feature type="non-terminal residue" evidence="1">
    <location>
        <position position="256"/>
    </location>
</feature>